<keyword evidence="2" id="KW-1185">Reference proteome</keyword>
<dbReference type="AlphaFoldDB" id="A0AAE1CKB2"/>
<sequence length="107" mass="12075">MNFYSLSSASEQLTCRQDRHVVHLFQRQKCVSSASDKADVWFISFRQGKHTFHLYQTRQTCVSSVSDKQTLWSSAIDRGGGSETQAMSADCSAHHIMNGNLYDLRGV</sequence>
<gene>
    <name evidence="1" type="ORF">RRG08_033015</name>
</gene>
<reference evidence="1" key="1">
    <citation type="journal article" date="2023" name="G3 (Bethesda)">
        <title>A reference genome for the long-term kleptoplast-retaining sea slug Elysia crispata morphotype clarki.</title>
        <authorList>
            <person name="Eastman K.E."/>
            <person name="Pendleton A.L."/>
            <person name="Shaikh M.A."/>
            <person name="Suttiyut T."/>
            <person name="Ogas R."/>
            <person name="Tomko P."/>
            <person name="Gavelis G."/>
            <person name="Widhalm J.R."/>
            <person name="Wisecaver J.H."/>
        </authorList>
    </citation>
    <scope>NUCLEOTIDE SEQUENCE</scope>
    <source>
        <strain evidence="1">ECLA1</strain>
    </source>
</reference>
<name>A0AAE1CKB2_9GAST</name>
<organism evidence="1 2">
    <name type="scientific">Elysia crispata</name>
    <name type="common">lettuce slug</name>
    <dbReference type="NCBI Taxonomy" id="231223"/>
    <lineage>
        <taxon>Eukaryota</taxon>
        <taxon>Metazoa</taxon>
        <taxon>Spiralia</taxon>
        <taxon>Lophotrochozoa</taxon>
        <taxon>Mollusca</taxon>
        <taxon>Gastropoda</taxon>
        <taxon>Heterobranchia</taxon>
        <taxon>Euthyneura</taxon>
        <taxon>Panpulmonata</taxon>
        <taxon>Sacoglossa</taxon>
        <taxon>Placobranchoidea</taxon>
        <taxon>Plakobranchidae</taxon>
        <taxon>Elysia</taxon>
    </lineage>
</organism>
<accession>A0AAE1CKB2</accession>
<proteinExistence type="predicted"/>
<dbReference type="Proteomes" id="UP001283361">
    <property type="component" value="Unassembled WGS sequence"/>
</dbReference>
<evidence type="ECO:0000313" key="1">
    <source>
        <dbReference type="EMBL" id="KAK3703824.1"/>
    </source>
</evidence>
<protein>
    <submittedName>
        <fullName evidence="1">Uncharacterized protein</fullName>
    </submittedName>
</protein>
<comment type="caution">
    <text evidence="1">The sequence shown here is derived from an EMBL/GenBank/DDBJ whole genome shotgun (WGS) entry which is preliminary data.</text>
</comment>
<evidence type="ECO:0000313" key="2">
    <source>
        <dbReference type="Proteomes" id="UP001283361"/>
    </source>
</evidence>
<dbReference type="EMBL" id="JAWDGP010007817">
    <property type="protein sequence ID" value="KAK3703824.1"/>
    <property type="molecule type" value="Genomic_DNA"/>
</dbReference>